<accession>A0AAW2XXJ8</accession>
<organism evidence="2">
    <name type="scientific">Sesamum latifolium</name>
    <dbReference type="NCBI Taxonomy" id="2727402"/>
    <lineage>
        <taxon>Eukaryota</taxon>
        <taxon>Viridiplantae</taxon>
        <taxon>Streptophyta</taxon>
        <taxon>Embryophyta</taxon>
        <taxon>Tracheophyta</taxon>
        <taxon>Spermatophyta</taxon>
        <taxon>Magnoliopsida</taxon>
        <taxon>eudicotyledons</taxon>
        <taxon>Gunneridae</taxon>
        <taxon>Pentapetalae</taxon>
        <taxon>asterids</taxon>
        <taxon>lamiids</taxon>
        <taxon>Lamiales</taxon>
        <taxon>Pedaliaceae</taxon>
        <taxon>Sesamum</taxon>
    </lineage>
</organism>
<comment type="caution">
    <text evidence="2">The sequence shown here is derived from an EMBL/GenBank/DDBJ whole genome shotgun (WGS) entry which is preliminary data.</text>
</comment>
<reference evidence="2" key="2">
    <citation type="journal article" date="2024" name="Plant">
        <title>Genomic evolution and insights into agronomic trait innovations of Sesamum species.</title>
        <authorList>
            <person name="Miao H."/>
            <person name="Wang L."/>
            <person name="Qu L."/>
            <person name="Liu H."/>
            <person name="Sun Y."/>
            <person name="Le M."/>
            <person name="Wang Q."/>
            <person name="Wei S."/>
            <person name="Zheng Y."/>
            <person name="Lin W."/>
            <person name="Duan Y."/>
            <person name="Cao H."/>
            <person name="Xiong S."/>
            <person name="Wang X."/>
            <person name="Wei L."/>
            <person name="Li C."/>
            <person name="Ma Q."/>
            <person name="Ju M."/>
            <person name="Zhao R."/>
            <person name="Li G."/>
            <person name="Mu C."/>
            <person name="Tian Q."/>
            <person name="Mei H."/>
            <person name="Zhang T."/>
            <person name="Gao T."/>
            <person name="Zhang H."/>
        </authorList>
    </citation>
    <scope>NUCLEOTIDE SEQUENCE</scope>
    <source>
        <strain evidence="2">KEN1</strain>
    </source>
</reference>
<sequence length="183" mass="21084">MNVKTVFLNRFIEEEIYLEQSEGFKAVGEEKKVCHLQRSIYGLKQASRTRIFMLMKSYGVMILSRTTLTLVYVRRVNESSMAPLVLYMDDILLIRSCILAASKAAKMLVWMKNYIQELGAVPSIFEPVVIFCYNNGTITQAEEPNLITGPNIFLEATIFLEKWWVEVTFGWTKSAQQKILPVR</sequence>
<name>A0AAW2XXJ8_9LAMI</name>
<dbReference type="EMBL" id="JACGWN010000002">
    <property type="protein sequence ID" value="KAL0458375.1"/>
    <property type="molecule type" value="Genomic_DNA"/>
</dbReference>
<proteinExistence type="predicted"/>
<dbReference type="InterPro" id="IPR013103">
    <property type="entry name" value="RVT_2"/>
</dbReference>
<dbReference type="Pfam" id="PF07727">
    <property type="entry name" value="RVT_2"/>
    <property type="match status" value="1"/>
</dbReference>
<evidence type="ECO:0000313" key="2">
    <source>
        <dbReference type="EMBL" id="KAL0458375.1"/>
    </source>
</evidence>
<dbReference type="AlphaFoldDB" id="A0AAW2XXJ8"/>
<feature type="domain" description="Reverse transcriptase Ty1/copia-type" evidence="1">
    <location>
        <begin position="1"/>
        <end position="100"/>
    </location>
</feature>
<reference evidence="2" key="1">
    <citation type="submission" date="2020-06" db="EMBL/GenBank/DDBJ databases">
        <authorList>
            <person name="Li T."/>
            <person name="Hu X."/>
            <person name="Zhang T."/>
            <person name="Song X."/>
            <person name="Zhang H."/>
            <person name="Dai N."/>
            <person name="Sheng W."/>
            <person name="Hou X."/>
            <person name="Wei L."/>
        </authorList>
    </citation>
    <scope>NUCLEOTIDE SEQUENCE</scope>
    <source>
        <strain evidence="2">KEN1</strain>
        <tissue evidence="2">Leaf</tissue>
    </source>
</reference>
<evidence type="ECO:0000259" key="1">
    <source>
        <dbReference type="Pfam" id="PF07727"/>
    </source>
</evidence>
<gene>
    <name evidence="2" type="ORF">Slati_0464700</name>
</gene>
<protein>
    <recommendedName>
        <fullName evidence="1">Reverse transcriptase Ty1/copia-type domain-containing protein</fullName>
    </recommendedName>
</protein>